<accession>A0ABU2ELA6</accession>
<evidence type="ECO:0000313" key="1">
    <source>
        <dbReference type="EMBL" id="MDR9848557.1"/>
    </source>
</evidence>
<name>A0ABU2ELA6_9BURK</name>
<dbReference type="Proteomes" id="UP001246576">
    <property type="component" value="Unassembled WGS sequence"/>
</dbReference>
<gene>
    <name evidence="1" type="ORF">RI048_10055</name>
</gene>
<reference evidence="1" key="1">
    <citation type="submission" date="2023-09" db="EMBL/GenBank/DDBJ databases">
        <title>Description of first Herbaspirillum huttiense subsp. nephrolepsisexaltata and Herbaspirillum huttiense subsp. lycopersicon.</title>
        <authorList>
            <person name="Poudel M."/>
            <person name="Sharma A."/>
            <person name="Goss E."/>
            <person name="Tapia J.H."/>
            <person name="Harmon C.M."/>
            <person name="Jones J.B."/>
        </authorList>
    </citation>
    <scope>NUCLEOTIDE SEQUENCE</scope>
    <source>
        <strain evidence="1">SE1</strain>
    </source>
</reference>
<dbReference type="EMBL" id="JAVLSJ010000004">
    <property type="protein sequence ID" value="MDR9848557.1"/>
    <property type="molecule type" value="Genomic_DNA"/>
</dbReference>
<dbReference type="RefSeq" id="WP_310839890.1">
    <property type="nucleotide sequence ID" value="NZ_JAVLSJ010000004.1"/>
</dbReference>
<sequence>MSGNDEEDESKRSFYFQFIFENVSATLRFFETASCPMMSFKPQSIIDAHFRALSKIECSTPTPLNARNPP</sequence>
<comment type="caution">
    <text evidence="1">The sequence shown here is derived from an EMBL/GenBank/DDBJ whole genome shotgun (WGS) entry which is preliminary data.</text>
</comment>
<evidence type="ECO:0000313" key="2">
    <source>
        <dbReference type="Proteomes" id="UP001246576"/>
    </source>
</evidence>
<keyword evidence="2" id="KW-1185">Reference proteome</keyword>
<proteinExistence type="predicted"/>
<organism evidence="1 2">
    <name type="scientific">Herbaspirillum huttiense subsp. lycopersici</name>
    <dbReference type="NCBI Taxonomy" id="3074428"/>
    <lineage>
        <taxon>Bacteria</taxon>
        <taxon>Pseudomonadati</taxon>
        <taxon>Pseudomonadota</taxon>
        <taxon>Betaproteobacteria</taxon>
        <taxon>Burkholderiales</taxon>
        <taxon>Oxalobacteraceae</taxon>
        <taxon>Herbaspirillum</taxon>
    </lineage>
</organism>
<protein>
    <submittedName>
        <fullName evidence="1">Uncharacterized protein</fullName>
    </submittedName>
</protein>